<dbReference type="SMART" id="SM00304">
    <property type="entry name" value="HAMP"/>
    <property type="match status" value="1"/>
</dbReference>
<dbReference type="Pfam" id="PF00512">
    <property type="entry name" value="HisKA"/>
    <property type="match status" value="1"/>
</dbReference>
<evidence type="ECO:0000256" key="9">
    <source>
        <dbReference type="ARBA" id="ARBA00023012"/>
    </source>
</evidence>
<dbReference type="OrthoDB" id="9786919at2"/>
<feature type="domain" description="HAMP" evidence="13">
    <location>
        <begin position="95"/>
        <end position="148"/>
    </location>
</feature>
<dbReference type="GO" id="GO:0005886">
    <property type="term" value="C:plasma membrane"/>
    <property type="evidence" value="ECO:0007669"/>
    <property type="project" value="UniProtKB-SubCell"/>
</dbReference>
<evidence type="ECO:0000256" key="11">
    <source>
        <dbReference type="SAM" id="Phobius"/>
    </source>
</evidence>
<reference evidence="14 15" key="1">
    <citation type="journal article" date="2015" name="Stand. Genomic Sci.">
        <title>Genomic Encyclopedia of Bacterial and Archaeal Type Strains, Phase III: the genomes of soil and plant-associated and newly described type strains.</title>
        <authorList>
            <person name="Whitman W.B."/>
            <person name="Woyke T."/>
            <person name="Klenk H.P."/>
            <person name="Zhou Y."/>
            <person name="Lilburn T.G."/>
            <person name="Beck B.J."/>
            <person name="De Vos P."/>
            <person name="Vandamme P."/>
            <person name="Eisen J.A."/>
            <person name="Garrity G."/>
            <person name="Hugenholtz P."/>
            <person name="Kyrpides N.C."/>
        </authorList>
    </citation>
    <scope>NUCLEOTIDE SEQUENCE [LARGE SCALE GENOMIC DNA]</scope>
    <source>
        <strain evidence="14 15">CECT 7306</strain>
    </source>
</reference>
<comment type="subcellular location">
    <subcellularLocation>
        <location evidence="2">Cell membrane</location>
    </subcellularLocation>
</comment>
<dbReference type="Gene3D" id="1.10.287.130">
    <property type="match status" value="1"/>
</dbReference>
<dbReference type="SUPFAM" id="SSF55874">
    <property type="entry name" value="ATPase domain of HSP90 chaperone/DNA topoisomerase II/histidine kinase"/>
    <property type="match status" value="1"/>
</dbReference>
<evidence type="ECO:0000256" key="6">
    <source>
        <dbReference type="ARBA" id="ARBA00022692"/>
    </source>
</evidence>
<evidence type="ECO:0000256" key="3">
    <source>
        <dbReference type="ARBA" id="ARBA00012438"/>
    </source>
</evidence>
<dbReference type="PROSITE" id="PS50109">
    <property type="entry name" value="HIS_KIN"/>
    <property type="match status" value="1"/>
</dbReference>
<feature type="transmembrane region" description="Helical" evidence="11">
    <location>
        <begin position="21"/>
        <end position="47"/>
    </location>
</feature>
<dbReference type="EC" id="2.7.13.3" evidence="3"/>
<dbReference type="PANTHER" id="PTHR45436:SF5">
    <property type="entry name" value="SENSOR HISTIDINE KINASE TRCS"/>
    <property type="match status" value="1"/>
</dbReference>
<dbReference type="SMART" id="SM00388">
    <property type="entry name" value="HisKA"/>
    <property type="match status" value="1"/>
</dbReference>
<keyword evidence="15" id="KW-1185">Reference proteome</keyword>
<dbReference type="Pfam" id="PF02518">
    <property type="entry name" value="HATPase_c"/>
    <property type="match status" value="1"/>
</dbReference>
<evidence type="ECO:0000259" key="12">
    <source>
        <dbReference type="PROSITE" id="PS50109"/>
    </source>
</evidence>
<comment type="caution">
    <text evidence="14">The sequence shown here is derived from an EMBL/GenBank/DDBJ whole genome shotgun (WGS) entry which is preliminary data.</text>
</comment>
<dbReference type="InterPro" id="IPR036890">
    <property type="entry name" value="HATPase_C_sf"/>
</dbReference>
<keyword evidence="8 11" id="KW-1133">Transmembrane helix</keyword>
<sequence length="365" mass="37538">MTTCAAARPVRRRAPGLRARLALSYAGVALVAGLVLAGVLLVVLRYVPDEHLAVLDGGGFAPSRGDLVTAALPLVGAGLAGLVVLGLACGWVVAGRVLRPLEAVALAARRAADGSLSHRVRLPGPDDELRRLADDVDQMLERLETAFEEQRRFTANASHELRTPTAAVRAVVEVARADPAGRDVDEVLARVAELTDRSAATLEALLQLARAERGVVGREPCDLVEVLEDALVEAGGDLEVLVDVPPGPVRVLGDRALLDRLAGNLVRNARVHNLPTGGTVWAAVETGPAGVVLRVASTGAPLDPVTVDGLARPFVRGAGRVAGDGGSGLGLAVVASVARAHGARLALAARPGGGLDVRVTFPSTG</sequence>
<keyword evidence="4" id="KW-0597">Phosphoprotein</keyword>
<keyword evidence="10 11" id="KW-0472">Membrane</keyword>
<evidence type="ECO:0000256" key="8">
    <source>
        <dbReference type="ARBA" id="ARBA00022989"/>
    </source>
</evidence>
<dbReference type="InParanoid" id="A0A3N1HTG0"/>
<keyword evidence="9" id="KW-0902">Two-component regulatory system</keyword>
<dbReference type="Pfam" id="PF00672">
    <property type="entry name" value="HAMP"/>
    <property type="match status" value="1"/>
</dbReference>
<evidence type="ECO:0000313" key="14">
    <source>
        <dbReference type="EMBL" id="ROP45749.1"/>
    </source>
</evidence>
<dbReference type="InterPro" id="IPR050428">
    <property type="entry name" value="TCS_sensor_his_kinase"/>
</dbReference>
<dbReference type="PROSITE" id="PS50885">
    <property type="entry name" value="HAMP"/>
    <property type="match status" value="1"/>
</dbReference>
<dbReference type="AlphaFoldDB" id="A0A3N1HTG0"/>
<dbReference type="Gene3D" id="3.30.565.10">
    <property type="entry name" value="Histidine kinase-like ATPase, C-terminal domain"/>
    <property type="match status" value="1"/>
</dbReference>
<keyword evidence="6 11" id="KW-0812">Transmembrane</keyword>
<evidence type="ECO:0000256" key="1">
    <source>
        <dbReference type="ARBA" id="ARBA00000085"/>
    </source>
</evidence>
<dbReference type="SMART" id="SM00387">
    <property type="entry name" value="HATPase_c"/>
    <property type="match status" value="1"/>
</dbReference>
<dbReference type="PRINTS" id="PR00344">
    <property type="entry name" value="BCTRLSENSOR"/>
</dbReference>
<dbReference type="InterPro" id="IPR003661">
    <property type="entry name" value="HisK_dim/P_dom"/>
</dbReference>
<dbReference type="PANTHER" id="PTHR45436">
    <property type="entry name" value="SENSOR HISTIDINE KINASE YKOH"/>
    <property type="match status" value="1"/>
</dbReference>
<dbReference type="InterPro" id="IPR003660">
    <property type="entry name" value="HAMP_dom"/>
</dbReference>
<proteinExistence type="predicted"/>
<dbReference type="SUPFAM" id="SSF47384">
    <property type="entry name" value="Homodimeric domain of signal transducing histidine kinase"/>
    <property type="match status" value="1"/>
</dbReference>
<feature type="domain" description="Histidine kinase" evidence="12">
    <location>
        <begin position="156"/>
        <end position="365"/>
    </location>
</feature>
<gene>
    <name evidence="14" type="ORF">EDC03_0354</name>
</gene>
<dbReference type="CDD" id="cd00082">
    <property type="entry name" value="HisKA"/>
    <property type="match status" value="1"/>
</dbReference>
<feature type="transmembrane region" description="Helical" evidence="11">
    <location>
        <begin position="67"/>
        <end position="93"/>
    </location>
</feature>
<evidence type="ECO:0000259" key="13">
    <source>
        <dbReference type="PROSITE" id="PS50885"/>
    </source>
</evidence>
<dbReference type="SUPFAM" id="SSF158472">
    <property type="entry name" value="HAMP domain-like"/>
    <property type="match status" value="1"/>
</dbReference>
<organism evidence="14 15">
    <name type="scientific">Pseudokineococcus lusitanus</name>
    <dbReference type="NCBI Taxonomy" id="763993"/>
    <lineage>
        <taxon>Bacteria</taxon>
        <taxon>Bacillati</taxon>
        <taxon>Actinomycetota</taxon>
        <taxon>Actinomycetes</taxon>
        <taxon>Kineosporiales</taxon>
        <taxon>Kineosporiaceae</taxon>
        <taxon>Pseudokineococcus</taxon>
    </lineage>
</organism>
<dbReference type="Gene3D" id="6.10.340.10">
    <property type="match status" value="1"/>
</dbReference>
<dbReference type="InterPro" id="IPR005467">
    <property type="entry name" value="His_kinase_dom"/>
</dbReference>
<evidence type="ECO:0000313" key="15">
    <source>
        <dbReference type="Proteomes" id="UP000276232"/>
    </source>
</evidence>
<dbReference type="InterPro" id="IPR003594">
    <property type="entry name" value="HATPase_dom"/>
</dbReference>
<evidence type="ECO:0000256" key="4">
    <source>
        <dbReference type="ARBA" id="ARBA00022553"/>
    </source>
</evidence>
<dbReference type="InterPro" id="IPR004358">
    <property type="entry name" value="Sig_transdc_His_kin-like_C"/>
</dbReference>
<dbReference type="RefSeq" id="WP_123378460.1">
    <property type="nucleotide sequence ID" value="NZ_RJKN01000001.1"/>
</dbReference>
<dbReference type="InterPro" id="IPR036097">
    <property type="entry name" value="HisK_dim/P_sf"/>
</dbReference>
<evidence type="ECO:0000256" key="5">
    <source>
        <dbReference type="ARBA" id="ARBA00022679"/>
    </source>
</evidence>
<evidence type="ECO:0000256" key="10">
    <source>
        <dbReference type="ARBA" id="ARBA00023136"/>
    </source>
</evidence>
<dbReference type="EMBL" id="RJKN01000001">
    <property type="protein sequence ID" value="ROP45749.1"/>
    <property type="molecule type" value="Genomic_DNA"/>
</dbReference>
<name>A0A3N1HTG0_9ACTN</name>
<keyword evidence="7 14" id="KW-0418">Kinase</keyword>
<evidence type="ECO:0000256" key="7">
    <source>
        <dbReference type="ARBA" id="ARBA00022777"/>
    </source>
</evidence>
<accession>A0A3N1HTG0</accession>
<comment type="catalytic activity">
    <reaction evidence="1">
        <text>ATP + protein L-histidine = ADP + protein N-phospho-L-histidine.</text>
        <dbReference type="EC" id="2.7.13.3"/>
    </reaction>
</comment>
<dbReference type="GO" id="GO:0000155">
    <property type="term" value="F:phosphorelay sensor kinase activity"/>
    <property type="evidence" value="ECO:0007669"/>
    <property type="project" value="InterPro"/>
</dbReference>
<protein>
    <recommendedName>
        <fullName evidence="3">histidine kinase</fullName>
        <ecNumber evidence="3">2.7.13.3</ecNumber>
    </recommendedName>
</protein>
<dbReference type="Proteomes" id="UP000276232">
    <property type="component" value="Unassembled WGS sequence"/>
</dbReference>
<keyword evidence="5" id="KW-0808">Transferase</keyword>
<evidence type="ECO:0000256" key="2">
    <source>
        <dbReference type="ARBA" id="ARBA00004236"/>
    </source>
</evidence>